<protein>
    <submittedName>
        <fullName evidence="2">Uncharacterized protein</fullName>
    </submittedName>
</protein>
<evidence type="ECO:0000313" key="3">
    <source>
        <dbReference type="Proteomes" id="UP001189429"/>
    </source>
</evidence>
<reference evidence="2" key="1">
    <citation type="submission" date="2023-10" db="EMBL/GenBank/DDBJ databases">
        <authorList>
            <person name="Chen Y."/>
            <person name="Shah S."/>
            <person name="Dougan E. K."/>
            <person name="Thang M."/>
            <person name="Chan C."/>
        </authorList>
    </citation>
    <scope>NUCLEOTIDE SEQUENCE [LARGE SCALE GENOMIC DNA]</scope>
</reference>
<organism evidence="2 3">
    <name type="scientific">Prorocentrum cordatum</name>
    <dbReference type="NCBI Taxonomy" id="2364126"/>
    <lineage>
        <taxon>Eukaryota</taxon>
        <taxon>Sar</taxon>
        <taxon>Alveolata</taxon>
        <taxon>Dinophyceae</taxon>
        <taxon>Prorocentrales</taxon>
        <taxon>Prorocentraceae</taxon>
        <taxon>Prorocentrum</taxon>
    </lineage>
</organism>
<dbReference type="EMBL" id="CAUYUJ010016795">
    <property type="protein sequence ID" value="CAK0868897.1"/>
    <property type="molecule type" value="Genomic_DNA"/>
</dbReference>
<sequence length="116" mass="12943">METKTATPEAQLEMTQDHRLKELDIDSDERDREAAKMISNIEKIETHIPNSNGTQHAENETHASPEGSVHDNGAYFKTLLSGLKSEKCFRSLPPSCTASVSTLRRSHCVLLLPRGR</sequence>
<evidence type="ECO:0000313" key="2">
    <source>
        <dbReference type="EMBL" id="CAK0868897.1"/>
    </source>
</evidence>
<gene>
    <name evidence="2" type="ORF">PCOR1329_LOCUS55418</name>
</gene>
<proteinExistence type="predicted"/>
<keyword evidence="3" id="KW-1185">Reference proteome</keyword>
<dbReference type="Proteomes" id="UP001189429">
    <property type="component" value="Unassembled WGS sequence"/>
</dbReference>
<comment type="caution">
    <text evidence="2">The sequence shown here is derived from an EMBL/GenBank/DDBJ whole genome shotgun (WGS) entry which is preliminary data.</text>
</comment>
<evidence type="ECO:0000256" key="1">
    <source>
        <dbReference type="SAM" id="MobiDB-lite"/>
    </source>
</evidence>
<accession>A0ABN9VAI8</accession>
<name>A0ABN9VAI8_9DINO</name>
<feature type="region of interest" description="Disordered" evidence="1">
    <location>
        <begin position="46"/>
        <end position="70"/>
    </location>
</feature>